<dbReference type="EMBL" id="OX460345">
    <property type="protein sequence ID" value="CAI9173819.1"/>
    <property type="molecule type" value="Genomic_DNA"/>
</dbReference>
<dbReference type="Proteomes" id="UP001176941">
    <property type="component" value="Chromosome 34"/>
</dbReference>
<reference evidence="2" key="1">
    <citation type="submission" date="2023-04" db="EMBL/GenBank/DDBJ databases">
        <authorList>
            <consortium name="ELIXIR-Norway"/>
        </authorList>
    </citation>
    <scope>NUCLEOTIDE SEQUENCE [LARGE SCALE GENOMIC DNA]</scope>
</reference>
<evidence type="ECO:0000256" key="1">
    <source>
        <dbReference type="SAM" id="MobiDB-lite"/>
    </source>
</evidence>
<proteinExistence type="predicted"/>
<protein>
    <submittedName>
        <fullName evidence="2">Uncharacterized protein</fullName>
    </submittedName>
</protein>
<name>A0ABN8ZPU9_RANTA</name>
<evidence type="ECO:0000313" key="2">
    <source>
        <dbReference type="EMBL" id="CAI9173819.1"/>
    </source>
</evidence>
<sequence>MPPPEGGGNPPPSLRKQRWPGPLGLAVTTIPASPASHGSLVPSRMAAGTQARPHHVKDGVIQPGDGRASATLRTTVDRVTDAGPGSETEEQDAGGGACSRFQQTTQGRDEGYREQSREHSRSPLCPQHDAHAGFITWRLHPRLQPRKASSEAARTSGAGLLTQVPHGQGSNDDLALGGRMQRPPRKDRLTALPAPERVSALLCPPSPVMQPAPPARPPGPGGQSVHAPATLAPGPLTGRAGAPHQVLRSCHHVSSDATLTSRPEQPQVTSVPSGPGTLRGRFRPAPLTGTQAAPEDGSTFGKDEGPPGKSSQTIAPGPDHRDAQGSERASEQVTERQISLIRKSAYALKGPDIFLFIL</sequence>
<feature type="region of interest" description="Disordered" evidence="1">
    <location>
        <begin position="204"/>
        <end position="242"/>
    </location>
</feature>
<accession>A0ABN8ZPU9</accession>
<gene>
    <name evidence="2" type="ORF">MRATA1EN1_LOCUS22781</name>
</gene>
<feature type="compositionally biased region" description="Polar residues" evidence="1">
    <location>
        <begin position="255"/>
        <end position="272"/>
    </location>
</feature>
<feature type="compositionally biased region" description="Pro residues" evidence="1">
    <location>
        <begin position="204"/>
        <end position="220"/>
    </location>
</feature>
<evidence type="ECO:0000313" key="3">
    <source>
        <dbReference type="Proteomes" id="UP001176941"/>
    </source>
</evidence>
<feature type="region of interest" description="Disordered" evidence="1">
    <location>
        <begin position="1"/>
        <end position="128"/>
    </location>
</feature>
<feature type="compositionally biased region" description="Basic and acidic residues" evidence="1">
    <location>
        <begin position="318"/>
        <end position="334"/>
    </location>
</feature>
<feature type="compositionally biased region" description="Pro residues" evidence="1">
    <location>
        <begin position="1"/>
        <end position="13"/>
    </location>
</feature>
<keyword evidence="3" id="KW-1185">Reference proteome</keyword>
<feature type="region of interest" description="Disordered" evidence="1">
    <location>
        <begin position="255"/>
        <end position="336"/>
    </location>
</feature>
<feature type="region of interest" description="Disordered" evidence="1">
    <location>
        <begin position="141"/>
        <end position="186"/>
    </location>
</feature>
<feature type="compositionally biased region" description="Basic and acidic residues" evidence="1">
    <location>
        <begin position="107"/>
        <end position="121"/>
    </location>
</feature>
<organism evidence="2 3">
    <name type="scientific">Rangifer tarandus platyrhynchus</name>
    <name type="common">Svalbard reindeer</name>
    <dbReference type="NCBI Taxonomy" id="3082113"/>
    <lineage>
        <taxon>Eukaryota</taxon>
        <taxon>Metazoa</taxon>
        <taxon>Chordata</taxon>
        <taxon>Craniata</taxon>
        <taxon>Vertebrata</taxon>
        <taxon>Euteleostomi</taxon>
        <taxon>Mammalia</taxon>
        <taxon>Eutheria</taxon>
        <taxon>Laurasiatheria</taxon>
        <taxon>Artiodactyla</taxon>
        <taxon>Ruminantia</taxon>
        <taxon>Pecora</taxon>
        <taxon>Cervidae</taxon>
        <taxon>Odocoileinae</taxon>
        <taxon>Rangifer</taxon>
    </lineage>
</organism>